<name>A0A2P5D2G4_PARAD</name>
<protein>
    <submittedName>
        <fullName evidence="1">Uncharacterized protein</fullName>
    </submittedName>
</protein>
<reference evidence="2" key="1">
    <citation type="submission" date="2016-06" db="EMBL/GenBank/DDBJ databases">
        <title>Parallel loss of symbiosis genes in relatives of nitrogen-fixing non-legume Parasponia.</title>
        <authorList>
            <person name="Van Velzen R."/>
            <person name="Holmer R."/>
            <person name="Bu F."/>
            <person name="Rutten L."/>
            <person name="Van Zeijl A."/>
            <person name="Liu W."/>
            <person name="Santuari L."/>
            <person name="Cao Q."/>
            <person name="Sharma T."/>
            <person name="Shen D."/>
            <person name="Roswanjaya Y."/>
            <person name="Wardhani T."/>
            <person name="Kalhor M.S."/>
            <person name="Jansen J."/>
            <person name="Van den Hoogen J."/>
            <person name="Gungor B."/>
            <person name="Hartog M."/>
            <person name="Hontelez J."/>
            <person name="Verver J."/>
            <person name="Yang W.-C."/>
            <person name="Schijlen E."/>
            <person name="Repin R."/>
            <person name="Schilthuizen M."/>
            <person name="Schranz E."/>
            <person name="Heidstra R."/>
            <person name="Miyata K."/>
            <person name="Fedorova E."/>
            <person name="Kohlen W."/>
            <person name="Bisseling T."/>
            <person name="Smit S."/>
            <person name="Geurts R."/>
        </authorList>
    </citation>
    <scope>NUCLEOTIDE SEQUENCE [LARGE SCALE GENOMIC DNA]</scope>
    <source>
        <strain evidence="2">cv. WU1-14</strain>
    </source>
</reference>
<keyword evidence="2" id="KW-1185">Reference proteome</keyword>
<organism evidence="1 2">
    <name type="scientific">Parasponia andersonii</name>
    <name type="common">Sponia andersonii</name>
    <dbReference type="NCBI Taxonomy" id="3476"/>
    <lineage>
        <taxon>Eukaryota</taxon>
        <taxon>Viridiplantae</taxon>
        <taxon>Streptophyta</taxon>
        <taxon>Embryophyta</taxon>
        <taxon>Tracheophyta</taxon>
        <taxon>Spermatophyta</taxon>
        <taxon>Magnoliopsida</taxon>
        <taxon>eudicotyledons</taxon>
        <taxon>Gunneridae</taxon>
        <taxon>Pentapetalae</taxon>
        <taxon>rosids</taxon>
        <taxon>fabids</taxon>
        <taxon>Rosales</taxon>
        <taxon>Cannabaceae</taxon>
        <taxon>Parasponia</taxon>
    </lineage>
</organism>
<comment type="caution">
    <text evidence="1">The sequence shown here is derived from an EMBL/GenBank/DDBJ whole genome shotgun (WGS) entry which is preliminary data.</text>
</comment>
<dbReference type="Proteomes" id="UP000237105">
    <property type="component" value="Unassembled WGS sequence"/>
</dbReference>
<evidence type="ECO:0000313" key="1">
    <source>
        <dbReference type="EMBL" id="PON67493.1"/>
    </source>
</evidence>
<evidence type="ECO:0000313" key="2">
    <source>
        <dbReference type="Proteomes" id="UP000237105"/>
    </source>
</evidence>
<proteinExistence type="predicted"/>
<dbReference type="AlphaFoldDB" id="A0A2P5D2G4"/>
<gene>
    <name evidence="1" type="ORF">PanWU01x14_102960</name>
</gene>
<sequence length="70" mass="8104">MYSTSFYSIPFCLHRIFSPTLFVSRPPYLKSLRFPTGFSMKDEPAANRVYALPHGIGTDSKSDQRQRLQF</sequence>
<dbReference type="EMBL" id="JXTB01000071">
    <property type="protein sequence ID" value="PON67493.1"/>
    <property type="molecule type" value="Genomic_DNA"/>
</dbReference>
<accession>A0A2P5D2G4</accession>